<dbReference type="PANTHER" id="PTHR19143">
    <property type="entry name" value="FIBRINOGEN/TENASCIN/ANGIOPOEITIN"/>
    <property type="match status" value="1"/>
</dbReference>
<dbReference type="eggNOG" id="KOG2579">
    <property type="taxonomic scope" value="Eukaryota"/>
</dbReference>
<accession>A0A1I8N291</accession>
<sequence length="334" mass="38792">MKLLTIFLILYVAHRGASEDNSALTDPVAEDNEDVLWHVLYSKLNLIMNVTDMMSHTVYDLQQRQREQEDRTMNLMETLNANAKKYMDEQFMELAERQSSQDSKLSHLVEKIDGYFSETNKRFDELASRQDSQENLIVNISNQTQAWTTVLRRQDGSVDFYRKWADYKAGFGNPPDGEFFIGLDNLHELTSREPMELLVVMREWGGDMVHAHYDLFRVGSEEEKYAIKVVGNYSGDAGDGMEYHLGMPFSTYDQDNDDSTRNCASYFRGAWWFKSCYASHLCGPYRFEANANQAGVSWDKWKVDYSFKIAEMKVRPKLVWPTNGFNEPEMEQNP</sequence>
<dbReference type="InterPro" id="IPR014716">
    <property type="entry name" value="Fibrinogen_a/b/g_C_1"/>
</dbReference>
<dbReference type="STRING" id="7370.A0A1I8N291"/>
<reference evidence="3" key="1">
    <citation type="submission" date="2020-05" db="UniProtKB">
        <authorList>
            <consortium name="EnsemblMetazoa"/>
        </authorList>
    </citation>
    <scope>IDENTIFICATION</scope>
    <source>
        <strain evidence="3">Aabys</strain>
    </source>
</reference>
<feature type="chain" id="PRO_5044561210" description="Fibrinogen C-terminal domain-containing protein" evidence="1">
    <location>
        <begin position="19"/>
        <end position="334"/>
    </location>
</feature>
<feature type="domain" description="Fibrinogen C-terminal" evidence="2">
    <location>
        <begin position="96"/>
        <end position="318"/>
    </location>
</feature>
<dbReference type="CDD" id="cd00087">
    <property type="entry name" value="FReD"/>
    <property type="match status" value="1"/>
</dbReference>
<dbReference type="InterPro" id="IPR036056">
    <property type="entry name" value="Fibrinogen-like_C"/>
</dbReference>
<dbReference type="RefSeq" id="XP_005175410.2">
    <property type="nucleotide sequence ID" value="XM_005175353.4"/>
</dbReference>
<dbReference type="InterPro" id="IPR050373">
    <property type="entry name" value="Fibrinogen_C-term_domain"/>
</dbReference>
<gene>
    <name evidence="3" type="primary">101901337</name>
</gene>
<dbReference type="KEGG" id="mde:101901337"/>
<dbReference type="AlphaFoldDB" id="A0A1I8N291"/>
<dbReference type="GO" id="GO:0005615">
    <property type="term" value="C:extracellular space"/>
    <property type="evidence" value="ECO:0007669"/>
    <property type="project" value="TreeGrafter"/>
</dbReference>
<dbReference type="InterPro" id="IPR002181">
    <property type="entry name" value="Fibrinogen_a/b/g_C_dom"/>
</dbReference>
<organism evidence="3">
    <name type="scientific">Musca domestica</name>
    <name type="common">House fly</name>
    <dbReference type="NCBI Taxonomy" id="7370"/>
    <lineage>
        <taxon>Eukaryota</taxon>
        <taxon>Metazoa</taxon>
        <taxon>Ecdysozoa</taxon>
        <taxon>Arthropoda</taxon>
        <taxon>Hexapoda</taxon>
        <taxon>Insecta</taxon>
        <taxon>Pterygota</taxon>
        <taxon>Neoptera</taxon>
        <taxon>Endopterygota</taxon>
        <taxon>Diptera</taxon>
        <taxon>Brachycera</taxon>
        <taxon>Muscomorpha</taxon>
        <taxon>Muscoidea</taxon>
        <taxon>Muscidae</taxon>
        <taxon>Musca</taxon>
    </lineage>
</organism>
<dbReference type="OrthoDB" id="6145874at2759"/>
<evidence type="ECO:0000313" key="3">
    <source>
        <dbReference type="EnsemblMetazoa" id="MDOA010783-PA"/>
    </source>
</evidence>
<dbReference type="EnsemblMetazoa" id="MDOA010783-RA">
    <property type="protein sequence ID" value="MDOA010783-PA"/>
    <property type="gene ID" value="MDOA010783"/>
</dbReference>
<dbReference type="SMART" id="SM00186">
    <property type="entry name" value="FBG"/>
    <property type="match status" value="1"/>
</dbReference>
<evidence type="ECO:0000259" key="2">
    <source>
        <dbReference type="PROSITE" id="PS51406"/>
    </source>
</evidence>
<keyword evidence="1" id="KW-0732">Signal</keyword>
<dbReference type="Pfam" id="PF00147">
    <property type="entry name" value="Fibrinogen_C"/>
    <property type="match status" value="1"/>
</dbReference>
<dbReference type="PROSITE" id="PS51406">
    <property type="entry name" value="FIBRINOGEN_C_2"/>
    <property type="match status" value="1"/>
</dbReference>
<dbReference type="VEuPathDB" id="VectorBase:MDOMA2_016985"/>
<protein>
    <recommendedName>
        <fullName evidence="2">Fibrinogen C-terminal domain-containing protein</fullName>
    </recommendedName>
</protein>
<feature type="signal peptide" evidence="1">
    <location>
        <begin position="1"/>
        <end position="18"/>
    </location>
</feature>
<dbReference type="Gene3D" id="3.90.215.10">
    <property type="entry name" value="Gamma Fibrinogen, chain A, domain 1"/>
    <property type="match status" value="1"/>
</dbReference>
<dbReference type="VEuPathDB" id="VectorBase:MDOA010783"/>
<evidence type="ECO:0000256" key="1">
    <source>
        <dbReference type="SAM" id="SignalP"/>
    </source>
</evidence>
<dbReference type="SUPFAM" id="SSF56496">
    <property type="entry name" value="Fibrinogen C-terminal domain-like"/>
    <property type="match status" value="1"/>
</dbReference>
<proteinExistence type="predicted"/>
<name>A0A1I8N291_MUSDO</name>